<reference evidence="1 2" key="1">
    <citation type="journal article" date="2015" name="Genome Biol. Evol.">
        <title>Comparative Genomics of Listeria Sensu Lato: Genus-Wide Differences in Evolutionary Dynamics and the Progressive Gain of Complex, Potentially Pathogenicity-Related Traits through Lateral Gene Transfer.</title>
        <authorList>
            <person name="Chiara M."/>
            <person name="Caruso M."/>
            <person name="D'Erchia A.M."/>
            <person name="Manzari C."/>
            <person name="Fraccalvieri R."/>
            <person name="Goffredo E."/>
            <person name="Latorre L."/>
            <person name="Miccolupo A."/>
            <person name="Padalino I."/>
            <person name="Santagada G."/>
            <person name="Chiocco D."/>
            <person name="Pesole G."/>
            <person name="Horner D.S."/>
            <person name="Parisi A."/>
        </authorList>
    </citation>
    <scope>NUCLEOTIDE SEQUENCE [LARGE SCALE GENOMIC DNA]</scope>
    <source>
        <strain evidence="1 2">1991</strain>
    </source>
</reference>
<dbReference type="RefSeq" id="WP_007476869.1">
    <property type="nucleotide sequence ID" value="NZ_KQ130610.1"/>
</dbReference>
<sequence>MKALLAQPAKVRFEWELEICIRSLLEHGISDIVLLFSKDNDEVVKRIQTYYPVQCYVYEDNREDKSYIPSIKPYLWYRYLQEFPEAEKETYFYLDADCVLTESIDFSTMKYKENCWIGSDCSHYLNADYILSKGNEILEKMAQIVGVSVESILSINELSAGAQWIIDKPSATYWYKVYQDSNKLYHYLNGLSSDIQKWTAEMWAQLWNVLYFDKKVEISKELDFCWATDPIEYWDQHKIYHNAGVVDDKQDLFFKGKYVYRTPFQDDLSFVNPSKCSYKYVELLKQAGDKHAEYGR</sequence>
<dbReference type="OrthoDB" id="2300838at2"/>
<name>A0A0J8GJ14_9LIST</name>
<dbReference type="PATRIC" id="fig|1430899.3.peg.394"/>
<proteinExistence type="predicted"/>
<organism evidence="1 2">
    <name type="scientific">Listeria fleischmannii 1991</name>
    <dbReference type="NCBI Taxonomy" id="1430899"/>
    <lineage>
        <taxon>Bacteria</taxon>
        <taxon>Bacillati</taxon>
        <taxon>Bacillota</taxon>
        <taxon>Bacilli</taxon>
        <taxon>Bacillales</taxon>
        <taxon>Listeriaceae</taxon>
        <taxon>Listeria</taxon>
    </lineage>
</organism>
<comment type="caution">
    <text evidence="1">The sequence shown here is derived from an EMBL/GenBank/DDBJ whole genome shotgun (WGS) entry which is preliminary data.</text>
</comment>
<keyword evidence="2" id="KW-1185">Reference proteome</keyword>
<protein>
    <submittedName>
        <fullName evidence="1">Bacteriophage protein</fullName>
    </submittedName>
</protein>
<dbReference type="Proteomes" id="UP000052258">
    <property type="component" value="Unassembled WGS sequence"/>
</dbReference>
<evidence type="ECO:0000313" key="1">
    <source>
        <dbReference type="EMBL" id="KMT60964.1"/>
    </source>
</evidence>
<dbReference type="AlphaFoldDB" id="A0A0J8GJ14"/>
<evidence type="ECO:0000313" key="2">
    <source>
        <dbReference type="Proteomes" id="UP000052258"/>
    </source>
</evidence>
<accession>A0A0J8GJ14</accession>
<dbReference type="EMBL" id="AZHO01000005">
    <property type="protein sequence ID" value="KMT60964.1"/>
    <property type="molecule type" value="Genomic_DNA"/>
</dbReference>
<gene>
    <name evidence="1" type="ORF">X560_0384</name>
</gene>